<evidence type="ECO:0000313" key="1">
    <source>
        <dbReference type="EMBL" id="APO68576.1"/>
    </source>
</evidence>
<dbReference type="EMBL" id="CP017101">
    <property type="protein sequence ID" value="APO68576.1"/>
    <property type="molecule type" value="Genomic_DNA"/>
</dbReference>
<reference evidence="1 2" key="1">
    <citation type="submission" date="2016-09" db="EMBL/GenBank/DDBJ databases">
        <title>The complete genome sequences of Rhizobium gallicum, symbiovars gallicum and phaseoli, symbionts associated to common bean (Phaseolus vulgaris).</title>
        <authorList>
            <person name="Bustos P."/>
            <person name="Santamaria R.I."/>
            <person name="Perez-Carrascal O.M."/>
            <person name="Juarez S."/>
            <person name="Lozano L."/>
            <person name="Martinez-Flores I."/>
            <person name="Martinez-Romero E."/>
            <person name="Cevallos M."/>
            <person name="Romero D."/>
            <person name="Davila G."/>
            <person name="Gonzalez V."/>
        </authorList>
    </citation>
    <scope>NUCLEOTIDE SEQUENCE [LARGE SCALE GENOMIC DNA]</scope>
    <source>
        <strain evidence="1 2">IE4872</strain>
    </source>
</reference>
<name>A0A1L5NKZ5_9HYPH</name>
<proteinExistence type="predicted"/>
<evidence type="ECO:0000313" key="2">
    <source>
        <dbReference type="Proteomes" id="UP000184749"/>
    </source>
</evidence>
<dbReference type="SUPFAM" id="SSF55874">
    <property type="entry name" value="ATPase domain of HSP90 chaperone/DNA topoisomerase II/histidine kinase"/>
    <property type="match status" value="1"/>
</dbReference>
<dbReference type="Proteomes" id="UP000184749">
    <property type="component" value="Chromosome"/>
</dbReference>
<dbReference type="AlphaFoldDB" id="A0A1L5NKZ5"/>
<organism evidence="1 2">
    <name type="scientific">Rhizobium gallicum</name>
    <dbReference type="NCBI Taxonomy" id="56730"/>
    <lineage>
        <taxon>Bacteria</taxon>
        <taxon>Pseudomonadati</taxon>
        <taxon>Pseudomonadota</taxon>
        <taxon>Alphaproteobacteria</taxon>
        <taxon>Hyphomicrobiales</taxon>
        <taxon>Rhizobiaceae</taxon>
        <taxon>Rhizobium/Agrobacterium group</taxon>
        <taxon>Rhizobium</taxon>
    </lineage>
</organism>
<dbReference type="InterPro" id="IPR036890">
    <property type="entry name" value="HATPase_C_sf"/>
</dbReference>
<accession>A0A1L5NKZ5</accession>
<sequence length="71" mass="7701">MIRVRCGRPRAATRCAWLARSTPRPGGTHRQGLLTITVSNGGDAIPPETMERLFQPLFRGGEPAPGRTTSD</sequence>
<gene>
    <name evidence="1" type="ORF">IE4872_CH02974</name>
</gene>
<protein>
    <submittedName>
        <fullName evidence="1">Uncharacterized protein</fullName>
    </submittedName>
</protein>